<protein>
    <submittedName>
        <fullName evidence="1">Uncharacterized protein</fullName>
    </submittedName>
</protein>
<sequence length="117" mass="13416">MLLPCHKDDTAVETDIIIWNIGISSKCFFQNILSDRDPKLTSALWKNIHNLFGTKLPISKAYKPQTDGLAEIMMQTLEYMIRRFCAYGLKFKKSDGFTHDLCTLIPALELAYKTLIE</sequence>
<dbReference type="Proteomes" id="UP000765509">
    <property type="component" value="Unassembled WGS sequence"/>
</dbReference>
<name>A0A9Q3E887_9BASI</name>
<evidence type="ECO:0000313" key="1">
    <source>
        <dbReference type="EMBL" id="MBW0515943.1"/>
    </source>
</evidence>
<keyword evidence="2" id="KW-1185">Reference proteome</keyword>
<dbReference type="AlphaFoldDB" id="A0A9Q3E887"/>
<dbReference type="SUPFAM" id="SSF53098">
    <property type="entry name" value="Ribonuclease H-like"/>
    <property type="match status" value="1"/>
</dbReference>
<organism evidence="1 2">
    <name type="scientific">Austropuccinia psidii MF-1</name>
    <dbReference type="NCBI Taxonomy" id="1389203"/>
    <lineage>
        <taxon>Eukaryota</taxon>
        <taxon>Fungi</taxon>
        <taxon>Dikarya</taxon>
        <taxon>Basidiomycota</taxon>
        <taxon>Pucciniomycotina</taxon>
        <taxon>Pucciniomycetes</taxon>
        <taxon>Pucciniales</taxon>
        <taxon>Sphaerophragmiaceae</taxon>
        <taxon>Austropuccinia</taxon>
    </lineage>
</organism>
<reference evidence="1" key="1">
    <citation type="submission" date="2021-03" db="EMBL/GenBank/DDBJ databases">
        <title>Draft genome sequence of rust myrtle Austropuccinia psidii MF-1, a brazilian biotype.</title>
        <authorList>
            <person name="Quecine M.C."/>
            <person name="Pachon D.M.R."/>
            <person name="Bonatelli M.L."/>
            <person name="Correr F.H."/>
            <person name="Franceschini L.M."/>
            <person name="Leite T.F."/>
            <person name="Margarido G.R.A."/>
            <person name="Almeida C.A."/>
            <person name="Ferrarezi J.A."/>
            <person name="Labate C.A."/>
        </authorList>
    </citation>
    <scope>NUCLEOTIDE SEQUENCE</scope>
    <source>
        <strain evidence="1">MF-1</strain>
    </source>
</reference>
<evidence type="ECO:0000313" key="2">
    <source>
        <dbReference type="Proteomes" id="UP000765509"/>
    </source>
</evidence>
<gene>
    <name evidence="1" type="ORF">O181_055658</name>
</gene>
<proteinExistence type="predicted"/>
<dbReference type="GO" id="GO:0003676">
    <property type="term" value="F:nucleic acid binding"/>
    <property type="evidence" value="ECO:0007669"/>
    <property type="project" value="InterPro"/>
</dbReference>
<accession>A0A9Q3E887</accession>
<dbReference type="InterPro" id="IPR036397">
    <property type="entry name" value="RNaseH_sf"/>
</dbReference>
<dbReference type="EMBL" id="AVOT02024956">
    <property type="protein sequence ID" value="MBW0515943.1"/>
    <property type="molecule type" value="Genomic_DNA"/>
</dbReference>
<dbReference type="OrthoDB" id="2273864at2759"/>
<dbReference type="InterPro" id="IPR012337">
    <property type="entry name" value="RNaseH-like_sf"/>
</dbReference>
<comment type="caution">
    <text evidence="1">The sequence shown here is derived from an EMBL/GenBank/DDBJ whole genome shotgun (WGS) entry which is preliminary data.</text>
</comment>
<dbReference type="Gene3D" id="3.30.420.10">
    <property type="entry name" value="Ribonuclease H-like superfamily/Ribonuclease H"/>
    <property type="match status" value="1"/>
</dbReference>